<organism evidence="1 2">
    <name type="scientific">Paraburkholderia tuberum</name>
    <dbReference type="NCBI Taxonomy" id="157910"/>
    <lineage>
        <taxon>Bacteria</taxon>
        <taxon>Pseudomonadati</taxon>
        <taxon>Pseudomonadota</taxon>
        <taxon>Betaproteobacteria</taxon>
        <taxon>Burkholderiales</taxon>
        <taxon>Burkholderiaceae</taxon>
        <taxon>Paraburkholderia</taxon>
    </lineage>
</organism>
<dbReference type="Proteomes" id="UP000199365">
    <property type="component" value="Unassembled WGS sequence"/>
</dbReference>
<dbReference type="STRING" id="157910.SAMN05445850_5557"/>
<gene>
    <name evidence="1" type="ORF">SAMN05445850_5557</name>
</gene>
<dbReference type="EMBL" id="FNKX01000002">
    <property type="protein sequence ID" value="SDR52848.1"/>
    <property type="molecule type" value="Genomic_DNA"/>
</dbReference>
<sequence length="87" mass="9178">MKITVTAATSPVAQPSGVAFSRIEFELSRVDGTGETAFSMVDAPPYVAGFDVDPGQYAVVIVSRDTRGRAIGEMTRHFEVDAGGTVI</sequence>
<name>A0A1H1JSC6_9BURK</name>
<evidence type="ECO:0000313" key="2">
    <source>
        <dbReference type="Proteomes" id="UP000199365"/>
    </source>
</evidence>
<protein>
    <submittedName>
        <fullName evidence="1">Uncharacterized protein</fullName>
    </submittedName>
</protein>
<keyword evidence="2" id="KW-1185">Reference proteome</keyword>
<reference evidence="2" key="1">
    <citation type="submission" date="2016-10" db="EMBL/GenBank/DDBJ databases">
        <authorList>
            <person name="Varghese N."/>
            <person name="Submissions S."/>
        </authorList>
    </citation>
    <scope>NUCLEOTIDE SEQUENCE [LARGE SCALE GENOMIC DNA]</scope>
    <source>
        <strain evidence="2">DUS833</strain>
    </source>
</reference>
<dbReference type="RefSeq" id="WP_090808624.1">
    <property type="nucleotide sequence ID" value="NZ_FNKX01000002.1"/>
</dbReference>
<accession>A0A1H1JSC6</accession>
<proteinExistence type="predicted"/>
<dbReference type="AlphaFoldDB" id="A0A1H1JSC6"/>
<evidence type="ECO:0000313" key="1">
    <source>
        <dbReference type="EMBL" id="SDR52848.1"/>
    </source>
</evidence>